<evidence type="ECO:0000259" key="9">
    <source>
        <dbReference type="Pfam" id="PF02875"/>
    </source>
</evidence>
<keyword evidence="3 7" id="KW-0963">Cytoplasm</keyword>
<evidence type="ECO:0000313" key="11">
    <source>
        <dbReference type="EMBL" id="MBO0331570.1"/>
    </source>
</evidence>
<dbReference type="Gene3D" id="3.40.50.720">
    <property type="entry name" value="NAD(P)-binding Rossmann-like Domain"/>
    <property type="match status" value="1"/>
</dbReference>
<keyword evidence="7 8" id="KW-0573">Peptidoglycan synthesis</keyword>
<organism evidence="11 12">
    <name type="scientific">[Muricauda] lutisoli</name>
    <dbReference type="NCBI Taxonomy" id="2816035"/>
    <lineage>
        <taxon>Bacteria</taxon>
        <taxon>Pseudomonadati</taxon>
        <taxon>Bacteroidota</taxon>
        <taxon>Flavobacteriia</taxon>
        <taxon>Flavobacteriales</taxon>
        <taxon>Flavobacteriaceae</taxon>
        <taxon>Allomuricauda</taxon>
    </lineage>
</organism>
<keyword evidence="7 8" id="KW-0133">Cell shape</keyword>
<keyword evidence="7 8" id="KW-0132">Cell division</keyword>
<feature type="domain" description="Mur ligase C-terminal" evidence="9">
    <location>
        <begin position="308"/>
        <end position="421"/>
    </location>
</feature>
<dbReference type="NCBIfam" id="TIGR01087">
    <property type="entry name" value="murD"/>
    <property type="match status" value="1"/>
</dbReference>
<name>A0ABS3EZF6_9FLAO</name>
<comment type="function">
    <text evidence="7 8">Cell wall formation. Catalyzes the addition of glutamate to the nucleotide precursor UDP-N-acetylmuramoyl-L-alanine (UMA).</text>
</comment>
<dbReference type="InterPro" id="IPR005762">
    <property type="entry name" value="MurD"/>
</dbReference>
<dbReference type="PANTHER" id="PTHR43692">
    <property type="entry name" value="UDP-N-ACETYLMURAMOYLALANINE--D-GLUTAMATE LIGASE"/>
    <property type="match status" value="1"/>
</dbReference>
<dbReference type="SUPFAM" id="SSF53244">
    <property type="entry name" value="MurD-like peptide ligases, peptide-binding domain"/>
    <property type="match status" value="1"/>
</dbReference>
<keyword evidence="5 7" id="KW-0547">Nucleotide-binding</keyword>
<dbReference type="Gene3D" id="3.40.1190.10">
    <property type="entry name" value="Mur-like, catalytic domain"/>
    <property type="match status" value="1"/>
</dbReference>
<dbReference type="SUPFAM" id="SSF51984">
    <property type="entry name" value="MurCD N-terminal domain"/>
    <property type="match status" value="1"/>
</dbReference>
<accession>A0ABS3EZF6</accession>
<comment type="caution">
    <text evidence="11">The sequence shown here is derived from an EMBL/GenBank/DDBJ whole genome shotgun (WGS) entry which is preliminary data.</text>
</comment>
<dbReference type="HAMAP" id="MF_00639">
    <property type="entry name" value="MurD"/>
    <property type="match status" value="1"/>
</dbReference>
<dbReference type="GO" id="GO:0008764">
    <property type="term" value="F:UDP-N-acetylmuramoylalanine-D-glutamate ligase activity"/>
    <property type="evidence" value="ECO:0007669"/>
    <property type="project" value="UniProtKB-EC"/>
</dbReference>
<evidence type="ECO:0000256" key="2">
    <source>
        <dbReference type="ARBA" id="ARBA00004752"/>
    </source>
</evidence>
<dbReference type="RefSeq" id="WP_207071915.1">
    <property type="nucleotide sequence ID" value="NZ_JAFLND010000003.1"/>
</dbReference>
<dbReference type="EMBL" id="JAFLND010000003">
    <property type="protein sequence ID" value="MBO0331570.1"/>
    <property type="molecule type" value="Genomic_DNA"/>
</dbReference>
<evidence type="ECO:0000256" key="4">
    <source>
        <dbReference type="ARBA" id="ARBA00022598"/>
    </source>
</evidence>
<evidence type="ECO:0000313" key="12">
    <source>
        <dbReference type="Proteomes" id="UP000664163"/>
    </source>
</evidence>
<evidence type="ECO:0000256" key="7">
    <source>
        <dbReference type="HAMAP-Rule" id="MF_00639"/>
    </source>
</evidence>
<feature type="domain" description="Mur ligase central" evidence="10">
    <location>
        <begin position="107"/>
        <end position="286"/>
    </location>
</feature>
<dbReference type="EC" id="6.3.2.9" evidence="7 8"/>
<evidence type="ECO:0000256" key="5">
    <source>
        <dbReference type="ARBA" id="ARBA00022741"/>
    </source>
</evidence>
<keyword evidence="4 7" id="KW-0436">Ligase</keyword>
<keyword evidence="7 8" id="KW-0131">Cell cycle</keyword>
<comment type="subcellular location">
    <subcellularLocation>
        <location evidence="1 7 8">Cytoplasm</location>
    </subcellularLocation>
</comment>
<evidence type="ECO:0000256" key="1">
    <source>
        <dbReference type="ARBA" id="ARBA00004496"/>
    </source>
</evidence>
<dbReference type="InterPro" id="IPR004101">
    <property type="entry name" value="Mur_ligase_C"/>
</dbReference>
<evidence type="ECO:0000256" key="3">
    <source>
        <dbReference type="ARBA" id="ARBA00022490"/>
    </source>
</evidence>
<gene>
    <name evidence="7 11" type="primary">murD</name>
    <name evidence="11" type="ORF">J0X13_13485</name>
</gene>
<dbReference type="Pfam" id="PF21377">
    <property type="entry name" value="MurD_N"/>
    <property type="match status" value="1"/>
</dbReference>
<comment type="similarity">
    <text evidence="7">Belongs to the MurCDEF family.</text>
</comment>
<comment type="pathway">
    <text evidence="2 7 8">Cell wall biogenesis; peptidoglycan biosynthesis.</text>
</comment>
<feature type="binding site" evidence="7">
    <location>
        <begin position="109"/>
        <end position="115"/>
    </location>
    <ligand>
        <name>ATP</name>
        <dbReference type="ChEBI" id="CHEBI:30616"/>
    </ligand>
</feature>
<dbReference type="InterPro" id="IPR036565">
    <property type="entry name" value="Mur-like_cat_sf"/>
</dbReference>
<sequence length="444" mass="49645">MGRLVILGGGESGVGTAILGRQKGFEVFVSDKGEIKDRYKKVLEHFEIEWESGEHTEAKILNADLVMKSPGIPDNVPLVKTLVQKGVPVISEIEFASNYTDSTLIGITGSNGKTTTTMLTYHILKNGGLNVGMAGNIGDSYAKMVAEQDFDHYVLEISSFQLDGIVDFKPHIAMITNITPDHLDRYEYKFENYIASKFRIAMNQDEDDYLIYDADDEVIQDWLKKHPVQSKLLPFSLKRELKEGAWLKDKTITIKLENKTLEMSEDILALEGQHNVKNTMAASMAAMLVKVRKETIRQSIQSFQGVPHRLENVLKINHVEYINDSKATNVNATFYALDGIKKPIIWIAGGVDKGNDYSELMALVREKVKAIICLGVDNSKLIDAFGNVIDLMVETYSMEEAVKVAYKVAERGDAVLLSPACASFDLFKNYEDRGDQFKNAIKNL</sequence>
<keyword evidence="7 8" id="KW-0961">Cell wall biogenesis/degradation</keyword>
<dbReference type="SUPFAM" id="SSF53623">
    <property type="entry name" value="MurD-like peptide ligases, catalytic domain"/>
    <property type="match status" value="1"/>
</dbReference>
<dbReference type="InterPro" id="IPR036615">
    <property type="entry name" value="Mur_ligase_C_dom_sf"/>
</dbReference>
<evidence type="ECO:0000259" key="10">
    <source>
        <dbReference type="Pfam" id="PF08245"/>
    </source>
</evidence>
<keyword evidence="6 7" id="KW-0067">ATP-binding</keyword>
<dbReference type="Proteomes" id="UP000664163">
    <property type="component" value="Unassembled WGS sequence"/>
</dbReference>
<protein>
    <recommendedName>
        <fullName evidence="7 8">UDP-N-acetylmuramoylalanine--D-glutamate ligase</fullName>
        <ecNumber evidence="7 8">6.3.2.9</ecNumber>
    </recommendedName>
    <alternativeName>
        <fullName evidence="7">D-glutamic acid-adding enzyme</fullName>
    </alternativeName>
    <alternativeName>
        <fullName evidence="7">UDP-N-acetylmuramoyl-L-alanyl-D-glutamate synthetase</fullName>
    </alternativeName>
</protein>
<dbReference type="InterPro" id="IPR013221">
    <property type="entry name" value="Mur_ligase_cen"/>
</dbReference>
<comment type="catalytic activity">
    <reaction evidence="7 8">
        <text>UDP-N-acetyl-alpha-D-muramoyl-L-alanine + D-glutamate + ATP = UDP-N-acetyl-alpha-D-muramoyl-L-alanyl-D-glutamate + ADP + phosphate + H(+)</text>
        <dbReference type="Rhea" id="RHEA:16429"/>
        <dbReference type="ChEBI" id="CHEBI:15378"/>
        <dbReference type="ChEBI" id="CHEBI:29986"/>
        <dbReference type="ChEBI" id="CHEBI:30616"/>
        <dbReference type="ChEBI" id="CHEBI:43474"/>
        <dbReference type="ChEBI" id="CHEBI:83898"/>
        <dbReference type="ChEBI" id="CHEBI:83900"/>
        <dbReference type="ChEBI" id="CHEBI:456216"/>
        <dbReference type="EC" id="6.3.2.9"/>
    </reaction>
</comment>
<dbReference type="PANTHER" id="PTHR43692:SF1">
    <property type="entry name" value="UDP-N-ACETYLMURAMOYLALANINE--D-GLUTAMATE LIGASE"/>
    <property type="match status" value="1"/>
</dbReference>
<dbReference type="Gene3D" id="3.90.190.20">
    <property type="entry name" value="Mur ligase, C-terminal domain"/>
    <property type="match status" value="1"/>
</dbReference>
<evidence type="ECO:0000256" key="6">
    <source>
        <dbReference type="ARBA" id="ARBA00022840"/>
    </source>
</evidence>
<reference evidence="11 12" key="1">
    <citation type="submission" date="2021-03" db="EMBL/GenBank/DDBJ databases">
        <title>Muricauda sp. CAU 1631 isolated from Incheon.</title>
        <authorList>
            <person name="Kim W."/>
        </authorList>
    </citation>
    <scope>NUCLEOTIDE SEQUENCE [LARGE SCALE GENOMIC DNA]</scope>
    <source>
        <strain evidence="11 12">CAU 1631</strain>
    </source>
</reference>
<proteinExistence type="inferred from homology"/>
<keyword evidence="12" id="KW-1185">Reference proteome</keyword>
<evidence type="ECO:0000256" key="8">
    <source>
        <dbReference type="RuleBase" id="RU003664"/>
    </source>
</evidence>
<dbReference type="Pfam" id="PF08245">
    <property type="entry name" value="Mur_ligase_M"/>
    <property type="match status" value="1"/>
</dbReference>
<dbReference type="Pfam" id="PF02875">
    <property type="entry name" value="Mur_ligase_C"/>
    <property type="match status" value="1"/>
</dbReference>